<evidence type="ECO:0000259" key="2">
    <source>
        <dbReference type="Pfam" id="PF22725"/>
    </source>
</evidence>
<feature type="domain" description="GFO/IDH/MocA-like oxidoreductase" evidence="2">
    <location>
        <begin position="170"/>
        <end position="326"/>
    </location>
</feature>
<accession>A0ABT2EQX5</accession>
<dbReference type="RefSeq" id="WP_259099310.1">
    <property type="nucleotide sequence ID" value="NZ_CP130454.1"/>
</dbReference>
<dbReference type="InterPro" id="IPR000683">
    <property type="entry name" value="Gfo/Idh/MocA-like_OxRdtase_N"/>
</dbReference>
<sequence>MKRREWLSTCGKATLALGFGPLILTERAKGANDRIQIGIIGAGARGTGLMREVHQFGKDLNAEIVAVCDVWRRNLERAANLVKEWYGREPLKFVAHEDLLASKEVDAVIIATADFQHARHLIDAMKAGKDAYCEKPMANDLAEANECLRVWRQTNRIVQIGTQRRSNGHFAAAAELIQGGILGTITRVECNFHYFGPRWRRPNDVKEAAKDPSQIDWNRFLMRKPKRPFDPHRFVEWRLYRDYSSGLIDQWMSHLIDVAHWFTGEQFPKSVVAHGGVFLWKDGRENEDVIMVVLEYPKGFLCHFYASLTNSAGGPEIIVRGTDGSFDSRTWTISGEGGGENRIKEAIKVQPKPSVSHMRNWLECIRSRQQPNATVEHGYQHSIACIMAAQALWSGRKVTFDPHKQKIASV</sequence>
<name>A0ABT2EQX5_9BACT</name>
<gene>
    <name evidence="3" type="ORF">M2350_002802</name>
</gene>
<dbReference type="Pfam" id="PF22725">
    <property type="entry name" value="GFO_IDH_MocA_C3"/>
    <property type="match status" value="1"/>
</dbReference>
<comment type="caution">
    <text evidence="3">The sequence shown here is derived from an EMBL/GenBank/DDBJ whole genome shotgun (WGS) entry which is preliminary data.</text>
</comment>
<dbReference type="Gene3D" id="3.30.360.10">
    <property type="entry name" value="Dihydrodipicolinate Reductase, domain 2"/>
    <property type="match status" value="1"/>
</dbReference>
<dbReference type="Proteomes" id="UP001204798">
    <property type="component" value="Unassembled WGS sequence"/>
</dbReference>
<dbReference type="Gene3D" id="3.40.50.720">
    <property type="entry name" value="NAD(P)-binding Rossmann-like Domain"/>
    <property type="match status" value="1"/>
</dbReference>
<organism evidence="3 4">
    <name type="scientific">Candidatus Fervidibacter sacchari</name>
    <dbReference type="NCBI Taxonomy" id="1448929"/>
    <lineage>
        <taxon>Bacteria</taxon>
        <taxon>Candidatus Fervidibacterota</taxon>
        <taxon>Candidatus Fervidibacter</taxon>
    </lineage>
</organism>
<dbReference type="InterPro" id="IPR036291">
    <property type="entry name" value="NAD(P)-bd_dom_sf"/>
</dbReference>
<proteinExistence type="predicted"/>
<dbReference type="EMBL" id="JANUCP010000005">
    <property type="protein sequence ID" value="MCS3920373.1"/>
    <property type="molecule type" value="Genomic_DNA"/>
</dbReference>
<evidence type="ECO:0000259" key="1">
    <source>
        <dbReference type="Pfam" id="PF01408"/>
    </source>
</evidence>
<dbReference type="PANTHER" id="PTHR43818:SF5">
    <property type="entry name" value="OXIDOREDUCTASE FAMILY PROTEIN"/>
    <property type="match status" value="1"/>
</dbReference>
<dbReference type="SUPFAM" id="SSF51735">
    <property type="entry name" value="NAD(P)-binding Rossmann-fold domains"/>
    <property type="match status" value="1"/>
</dbReference>
<dbReference type="InterPro" id="IPR055170">
    <property type="entry name" value="GFO_IDH_MocA-like_dom"/>
</dbReference>
<feature type="domain" description="Gfo/Idh/MocA-like oxidoreductase N-terminal" evidence="1">
    <location>
        <begin position="35"/>
        <end position="161"/>
    </location>
</feature>
<keyword evidence="4" id="KW-1185">Reference proteome</keyword>
<dbReference type="SUPFAM" id="SSF55347">
    <property type="entry name" value="Glyceraldehyde-3-phosphate dehydrogenase-like, C-terminal domain"/>
    <property type="match status" value="1"/>
</dbReference>
<dbReference type="PANTHER" id="PTHR43818">
    <property type="entry name" value="BCDNA.GH03377"/>
    <property type="match status" value="1"/>
</dbReference>
<evidence type="ECO:0000313" key="3">
    <source>
        <dbReference type="EMBL" id="MCS3920373.1"/>
    </source>
</evidence>
<dbReference type="Pfam" id="PF01408">
    <property type="entry name" value="GFO_IDH_MocA"/>
    <property type="match status" value="1"/>
</dbReference>
<reference evidence="3 4" key="1">
    <citation type="submission" date="2022-08" db="EMBL/GenBank/DDBJ databases">
        <title>Bacterial and archaeal communities from various locations to study Microbial Dark Matter (Phase II).</title>
        <authorList>
            <person name="Stepanauskas R."/>
        </authorList>
    </citation>
    <scope>NUCLEOTIDE SEQUENCE [LARGE SCALE GENOMIC DNA]</scope>
    <source>
        <strain evidence="3 4">PD1</strain>
    </source>
</reference>
<dbReference type="InterPro" id="IPR050463">
    <property type="entry name" value="Gfo/Idh/MocA_oxidrdct_glycsds"/>
</dbReference>
<evidence type="ECO:0000313" key="4">
    <source>
        <dbReference type="Proteomes" id="UP001204798"/>
    </source>
</evidence>
<protein>
    <submittedName>
        <fullName evidence="3">Dehydrogenase</fullName>
    </submittedName>
</protein>